<keyword evidence="1" id="KW-1133">Transmembrane helix</keyword>
<feature type="transmembrane region" description="Helical" evidence="1">
    <location>
        <begin position="67"/>
        <end position="86"/>
    </location>
</feature>
<dbReference type="EMBL" id="QLLL01000001">
    <property type="protein sequence ID" value="RAJ10836.1"/>
    <property type="molecule type" value="Genomic_DNA"/>
</dbReference>
<dbReference type="Pfam" id="PF12730">
    <property type="entry name" value="ABC2_membrane_4"/>
    <property type="match status" value="1"/>
</dbReference>
<keyword evidence="1" id="KW-0472">Membrane</keyword>
<evidence type="ECO:0000256" key="1">
    <source>
        <dbReference type="SAM" id="Phobius"/>
    </source>
</evidence>
<sequence>MFNLLYVEWLKVKKYKAFWIILGIFAVPFPIIFMEIMKKIDEKAGVVGVMFTAFPSIWQMSGFWSSINLVLLAMLVILMITNENTYRTIRQNIIDGWSREQFFTAKLLQVIMLSVLATIVATIAGIITGVALDDMHNASKGSYFIFYIFLQSLCYLSAALFIGLYVKRAALAIAIYFMYVVIGGEFLLQFVMNKYLGGYVGNFLPLQASDELVPFPNMDKLSKEVTGKAPLDPSIYLIATLVYIGLFIFLSYRKMKKADL</sequence>
<dbReference type="OrthoDB" id="1452202at2"/>
<dbReference type="Proteomes" id="UP000249547">
    <property type="component" value="Unassembled WGS sequence"/>
</dbReference>
<dbReference type="AlphaFoldDB" id="A0A327R214"/>
<feature type="transmembrane region" description="Helical" evidence="1">
    <location>
        <begin position="17"/>
        <end position="37"/>
    </location>
</feature>
<evidence type="ECO:0000313" key="3">
    <source>
        <dbReference type="Proteomes" id="UP000249547"/>
    </source>
</evidence>
<feature type="transmembrane region" description="Helical" evidence="1">
    <location>
        <begin position="173"/>
        <end position="192"/>
    </location>
</feature>
<accession>A0A327R214</accession>
<feature type="transmembrane region" description="Helical" evidence="1">
    <location>
        <begin position="107"/>
        <end position="132"/>
    </location>
</feature>
<comment type="caution">
    <text evidence="2">The sequence shown here is derived from an EMBL/GenBank/DDBJ whole genome shotgun (WGS) entry which is preliminary data.</text>
</comment>
<evidence type="ECO:0000313" key="2">
    <source>
        <dbReference type="EMBL" id="RAJ10836.1"/>
    </source>
</evidence>
<reference evidence="2 3" key="1">
    <citation type="submission" date="2018-06" db="EMBL/GenBank/DDBJ databases">
        <title>Genomic Encyclopedia of Archaeal and Bacterial Type Strains, Phase II (KMG-II): from individual species to whole genera.</title>
        <authorList>
            <person name="Goeker M."/>
        </authorList>
    </citation>
    <scope>NUCLEOTIDE SEQUENCE [LARGE SCALE GENOMIC DNA]</scope>
    <source>
        <strain evidence="2 3">DSM 23857</strain>
    </source>
</reference>
<dbReference type="PANTHER" id="PTHR37305:SF1">
    <property type="entry name" value="MEMBRANE PROTEIN"/>
    <property type="match status" value="1"/>
</dbReference>
<protein>
    <recommendedName>
        <fullName evidence="4">ABC-2 type transport system permease protein</fullName>
    </recommendedName>
</protein>
<feature type="transmembrane region" description="Helical" evidence="1">
    <location>
        <begin position="234"/>
        <end position="252"/>
    </location>
</feature>
<gene>
    <name evidence="2" type="ORF">LX64_00443</name>
</gene>
<dbReference type="PANTHER" id="PTHR37305">
    <property type="entry name" value="INTEGRAL MEMBRANE PROTEIN-RELATED"/>
    <property type="match status" value="1"/>
</dbReference>
<dbReference type="RefSeq" id="WP_111595963.1">
    <property type="nucleotide sequence ID" value="NZ_QLLL01000001.1"/>
</dbReference>
<keyword evidence="3" id="KW-1185">Reference proteome</keyword>
<name>A0A327R214_9BACT</name>
<feature type="transmembrane region" description="Helical" evidence="1">
    <location>
        <begin position="144"/>
        <end position="166"/>
    </location>
</feature>
<keyword evidence="1" id="KW-0812">Transmembrane</keyword>
<evidence type="ECO:0008006" key="4">
    <source>
        <dbReference type="Google" id="ProtNLM"/>
    </source>
</evidence>
<organism evidence="2 3">
    <name type="scientific">Chitinophaga skermanii</name>
    <dbReference type="NCBI Taxonomy" id="331697"/>
    <lineage>
        <taxon>Bacteria</taxon>
        <taxon>Pseudomonadati</taxon>
        <taxon>Bacteroidota</taxon>
        <taxon>Chitinophagia</taxon>
        <taxon>Chitinophagales</taxon>
        <taxon>Chitinophagaceae</taxon>
        <taxon>Chitinophaga</taxon>
    </lineage>
</organism>
<proteinExistence type="predicted"/>